<evidence type="ECO:0000313" key="3">
    <source>
        <dbReference type="Proteomes" id="UP000014500"/>
    </source>
</evidence>
<reference evidence="3" key="1">
    <citation type="submission" date="2011-05" db="EMBL/GenBank/DDBJ databases">
        <authorList>
            <person name="Richards S.R."/>
            <person name="Qu J."/>
            <person name="Jiang H."/>
            <person name="Jhangiani S.N."/>
            <person name="Agravi P."/>
            <person name="Goodspeed R."/>
            <person name="Gross S."/>
            <person name="Mandapat C."/>
            <person name="Jackson L."/>
            <person name="Mathew T."/>
            <person name="Pu L."/>
            <person name="Thornton R."/>
            <person name="Saada N."/>
            <person name="Wilczek-Boney K.B."/>
            <person name="Lee S."/>
            <person name="Kovar C."/>
            <person name="Wu Y."/>
            <person name="Scherer S.E."/>
            <person name="Worley K.C."/>
            <person name="Muzny D.M."/>
            <person name="Gibbs R."/>
        </authorList>
    </citation>
    <scope>NUCLEOTIDE SEQUENCE</scope>
    <source>
        <strain evidence="3">Brora</strain>
    </source>
</reference>
<dbReference type="EnsemblMetazoa" id="SMAR002005-RA">
    <property type="protein sequence ID" value="SMAR002005-PA"/>
    <property type="gene ID" value="SMAR002005"/>
</dbReference>
<dbReference type="HOGENOM" id="CLU_1505329_0_0_1"/>
<evidence type="ECO:0000313" key="2">
    <source>
        <dbReference type="EnsemblMetazoa" id="SMAR002005-PA"/>
    </source>
</evidence>
<evidence type="ECO:0000256" key="1">
    <source>
        <dbReference type="SAM" id="SignalP"/>
    </source>
</evidence>
<name>T1IM12_STRMM</name>
<accession>T1IM12</accession>
<dbReference type="PhylomeDB" id="T1IM12"/>
<feature type="chain" id="PRO_5004579326" evidence="1">
    <location>
        <begin position="17"/>
        <end position="179"/>
    </location>
</feature>
<dbReference type="EMBL" id="JH430936">
    <property type="status" value="NOT_ANNOTATED_CDS"/>
    <property type="molecule type" value="Genomic_DNA"/>
</dbReference>
<dbReference type="AlphaFoldDB" id="T1IM12"/>
<keyword evidence="3" id="KW-1185">Reference proteome</keyword>
<proteinExistence type="predicted"/>
<sequence length="179" mass="20788">MKLLLVLTLCLVLAYAAEPKEEEEKCFKFSKADWKAKIKERLEKKFKPVIDECKKEKPNADESAIKQCCKDKVKAAWKDCKSSKNSRKECLREKLNLEKTQRKNLTKEEIKDNIVKNLINENKKEAVNTAITACNSKEGREYWLCCIDELAKGPCPELKSFSSKIIAWKKKVEQWADKE</sequence>
<organism evidence="2 3">
    <name type="scientific">Strigamia maritima</name>
    <name type="common">European centipede</name>
    <name type="synonym">Geophilus maritimus</name>
    <dbReference type="NCBI Taxonomy" id="126957"/>
    <lineage>
        <taxon>Eukaryota</taxon>
        <taxon>Metazoa</taxon>
        <taxon>Ecdysozoa</taxon>
        <taxon>Arthropoda</taxon>
        <taxon>Myriapoda</taxon>
        <taxon>Chilopoda</taxon>
        <taxon>Pleurostigmophora</taxon>
        <taxon>Geophilomorpha</taxon>
        <taxon>Linotaeniidae</taxon>
        <taxon>Strigamia</taxon>
    </lineage>
</organism>
<protein>
    <submittedName>
        <fullName evidence="2">Uncharacterized protein</fullName>
    </submittedName>
</protein>
<dbReference type="Proteomes" id="UP000014500">
    <property type="component" value="Unassembled WGS sequence"/>
</dbReference>
<reference evidence="2" key="2">
    <citation type="submission" date="2015-02" db="UniProtKB">
        <authorList>
            <consortium name="EnsemblMetazoa"/>
        </authorList>
    </citation>
    <scope>IDENTIFICATION</scope>
</reference>
<keyword evidence="1" id="KW-0732">Signal</keyword>
<feature type="signal peptide" evidence="1">
    <location>
        <begin position="1"/>
        <end position="16"/>
    </location>
</feature>